<evidence type="ECO:0000313" key="1">
    <source>
        <dbReference type="EMBL" id="NMO76302.1"/>
    </source>
</evidence>
<dbReference type="EMBL" id="JABBPK010000001">
    <property type="protein sequence ID" value="NMO76302.1"/>
    <property type="molecule type" value="Genomic_DNA"/>
</dbReference>
<sequence>MQIQKVRIVSNNICYGPEPLPNDEVEQHLTISASGRVWFTGYKYANGFGKFEISRRHQFNIGKLVVKEILELFSQYLDSDQLTCYATDIGTWEMKITDTKGEVHTFKGSLCGGVTVADIDITFYLRQQIPVSNLFVFEDSFMESDEK</sequence>
<dbReference type="Proteomes" id="UP000588491">
    <property type="component" value="Unassembled WGS sequence"/>
</dbReference>
<reference evidence="1 2" key="1">
    <citation type="submission" date="2020-04" db="EMBL/GenBank/DDBJ databases">
        <title>Bacillus sp. UniB3 isolated from commercial digestive syrup.</title>
        <authorList>
            <person name="Thorat V."/>
            <person name="Kirdat K."/>
            <person name="Tiwarekar B."/>
            <person name="Yadav A."/>
        </authorList>
    </citation>
    <scope>NUCLEOTIDE SEQUENCE [LARGE SCALE GENOMIC DNA]</scope>
    <source>
        <strain evidence="1 2">UniB3</strain>
    </source>
</reference>
<accession>A0A7Y0K5R3</accession>
<proteinExistence type="predicted"/>
<comment type="caution">
    <text evidence="1">The sequence shown here is derived from an EMBL/GenBank/DDBJ whole genome shotgun (WGS) entry which is preliminary data.</text>
</comment>
<gene>
    <name evidence="1" type="ORF">HHU08_04635</name>
</gene>
<dbReference type="AlphaFoldDB" id="A0A7Y0K5R3"/>
<protein>
    <submittedName>
        <fullName evidence="1">Uncharacterized protein</fullName>
    </submittedName>
</protein>
<dbReference type="RefSeq" id="WP_169187911.1">
    <property type="nucleotide sequence ID" value="NZ_JABBPK010000001.1"/>
</dbReference>
<keyword evidence="2" id="KW-1185">Reference proteome</keyword>
<organism evidence="1 2">
    <name type="scientific">Niallia alba</name>
    <dbReference type="NCBI Taxonomy" id="2729105"/>
    <lineage>
        <taxon>Bacteria</taxon>
        <taxon>Bacillati</taxon>
        <taxon>Bacillota</taxon>
        <taxon>Bacilli</taxon>
        <taxon>Bacillales</taxon>
        <taxon>Bacillaceae</taxon>
        <taxon>Niallia</taxon>
    </lineage>
</organism>
<name>A0A7Y0K5R3_9BACI</name>
<evidence type="ECO:0000313" key="2">
    <source>
        <dbReference type="Proteomes" id="UP000588491"/>
    </source>
</evidence>